<organism evidence="1 2">
    <name type="scientific">Paramecium bursaria Chlorella virus NY2A</name>
    <name type="common">PBCV-NY2A</name>
    <dbReference type="NCBI Taxonomy" id="46021"/>
    <lineage>
        <taxon>Viruses</taxon>
        <taxon>Varidnaviria</taxon>
        <taxon>Bamfordvirae</taxon>
        <taxon>Nucleocytoviricota</taxon>
        <taxon>Megaviricetes</taxon>
        <taxon>Algavirales</taxon>
        <taxon>Phycodnaviridae</taxon>
        <taxon>Chlorovirus</taxon>
        <taxon>Chlorovirus americanus</taxon>
    </lineage>
</organism>
<reference evidence="1 2" key="1">
    <citation type="journal article" date="2007" name="Virology">
        <title>Sequence and annotation of the 369-kb NY-2A and the 345-kb AR158 viruses that infect Chlorella NC64A.</title>
        <authorList>
            <person name="Fitzgerald L.A."/>
            <person name="Graves M.V."/>
            <person name="Li X."/>
            <person name="Feldblyum T."/>
            <person name="Nierman W.C."/>
            <person name="Van Etten J.L."/>
        </authorList>
    </citation>
    <scope>NUCLEOTIDE SEQUENCE [LARGE SCALE GENOMIC DNA]</scope>
    <source>
        <strain evidence="1 2">NY-2A</strain>
    </source>
</reference>
<proteinExistence type="predicted"/>
<evidence type="ECO:0000313" key="1">
    <source>
        <dbReference type="EMBL" id="ABT14630.1"/>
    </source>
</evidence>
<accession>A7IWA6</accession>
<sequence length="115" mass="13638">MTNQRKRSRMTFVDEVFFYAGQRHAERNIHTERTDRFITGSYGSEAFTIRIYDDFSERSLENICVVNSRRTLSDYKNHHTHVRSHKIILFDLTNEHDVHGGRDTIDGRCVEFTVK</sequence>
<evidence type="ECO:0000313" key="2">
    <source>
        <dbReference type="Proteomes" id="UP000202419"/>
    </source>
</evidence>
<dbReference type="GeneID" id="5658878"/>
<protein>
    <submittedName>
        <fullName evidence="1">Uncharacterized protein b231R</fullName>
    </submittedName>
</protein>
<dbReference type="EMBL" id="DQ491002">
    <property type="protein sequence ID" value="ABT14630.1"/>
    <property type="molecule type" value="Genomic_DNA"/>
</dbReference>
<dbReference type="Proteomes" id="UP000202419">
    <property type="component" value="Segment"/>
</dbReference>
<dbReference type="KEGG" id="vg:5658878"/>
<organismHost>
    <name type="scientific">Chlorella</name>
    <dbReference type="NCBI Taxonomy" id="3071"/>
</organismHost>
<dbReference type="RefSeq" id="YP_001497427.1">
    <property type="nucleotide sequence ID" value="NC_009898.1"/>
</dbReference>
<keyword evidence="2" id="KW-1185">Reference proteome</keyword>
<gene>
    <name evidence="1" type="primary">b231R</name>
    <name evidence="1" type="ORF">NY2A_b231R</name>
</gene>
<name>A7IWA6_PBCVN</name>